<organism evidence="2 3">
    <name type="scientific">Candidatus Accumulibacter meliphilus</name>
    <dbReference type="NCBI Taxonomy" id="2211374"/>
    <lineage>
        <taxon>Bacteria</taxon>
        <taxon>Pseudomonadati</taxon>
        <taxon>Pseudomonadota</taxon>
        <taxon>Betaproteobacteria</taxon>
        <taxon>Candidatus Accumulibacter</taxon>
    </lineage>
</organism>
<dbReference type="InterPro" id="IPR025166">
    <property type="entry name" value="Integrase_DNA_bind_dom"/>
</dbReference>
<dbReference type="Gene3D" id="3.30.160.390">
    <property type="entry name" value="Integrase, DNA-binding domain"/>
    <property type="match status" value="1"/>
</dbReference>
<evidence type="ECO:0000259" key="1">
    <source>
        <dbReference type="Pfam" id="PF13356"/>
    </source>
</evidence>
<dbReference type="InterPro" id="IPR038488">
    <property type="entry name" value="Integrase_DNA-bd_sf"/>
</dbReference>
<reference evidence="2 3" key="1">
    <citation type="submission" date="2018-05" db="EMBL/GenBank/DDBJ databases">
        <title>Integrated omic analyses show evidence that a Ca. Accumulibacter phosphatis strain performs denitrification under micro-aerobic conditions.</title>
        <authorList>
            <person name="Camejo P.Y."/>
            <person name="Katherine M.D."/>
            <person name="Daniel N.R."/>
        </authorList>
    </citation>
    <scope>NUCLEOTIDE SEQUENCE [LARGE SCALE GENOMIC DNA]</scope>
    <source>
        <strain evidence="2">UW-LDO-IC</strain>
    </source>
</reference>
<comment type="caution">
    <text evidence="2">The sequence shown here is derived from an EMBL/GenBank/DDBJ whole genome shotgun (WGS) entry which is preliminary data.</text>
</comment>
<evidence type="ECO:0000313" key="3">
    <source>
        <dbReference type="Proteomes" id="UP000253831"/>
    </source>
</evidence>
<proteinExistence type="predicted"/>
<evidence type="ECO:0000313" key="2">
    <source>
        <dbReference type="EMBL" id="RDE51162.1"/>
    </source>
</evidence>
<feature type="domain" description="Integrase DNA-binding" evidence="1">
    <location>
        <begin position="6"/>
        <end position="65"/>
    </location>
</feature>
<protein>
    <submittedName>
        <fullName evidence="2">DUF4102 domain-containing protein</fullName>
    </submittedName>
</protein>
<dbReference type="Pfam" id="PF13356">
    <property type="entry name" value="Arm-DNA-bind_3"/>
    <property type="match status" value="1"/>
</dbReference>
<dbReference type="EMBL" id="QPGA01000010">
    <property type="protein sequence ID" value="RDE51162.1"/>
    <property type="molecule type" value="Genomic_DNA"/>
</dbReference>
<name>A0A369XQX5_9PROT</name>
<accession>A0A369XQX5</accession>
<gene>
    <name evidence="2" type="ORF">DVS81_07555</name>
</gene>
<sequence length="78" mass="8641">MRLRSAGAELYLQVRPTGANSWIFRLMLNGKARAMGLGPTHAMNVAEARGQAAECKKQLFQGKAIRRSNSTQRHHGVH</sequence>
<dbReference type="AlphaFoldDB" id="A0A369XQX5"/>
<dbReference type="Proteomes" id="UP000253831">
    <property type="component" value="Unassembled WGS sequence"/>
</dbReference>